<feature type="compositionally biased region" description="Basic and acidic residues" evidence="1">
    <location>
        <begin position="62"/>
        <end position="71"/>
    </location>
</feature>
<name>A0A834N127_VESVU</name>
<proteinExistence type="predicted"/>
<evidence type="ECO:0000313" key="2">
    <source>
        <dbReference type="EMBL" id="KAF7392775.1"/>
    </source>
</evidence>
<dbReference type="AlphaFoldDB" id="A0A834N127"/>
<feature type="compositionally biased region" description="Basic and acidic residues" evidence="1">
    <location>
        <begin position="84"/>
        <end position="93"/>
    </location>
</feature>
<reference evidence="2" key="1">
    <citation type="journal article" date="2020" name="G3 (Bethesda)">
        <title>High-Quality Assemblies for Three Invasive Social Wasps from the &lt;i&gt;Vespula&lt;/i&gt; Genus.</title>
        <authorList>
            <person name="Harrop T.W.R."/>
            <person name="Guhlin J."/>
            <person name="McLaughlin G.M."/>
            <person name="Permina E."/>
            <person name="Stockwell P."/>
            <person name="Gilligan J."/>
            <person name="Le Lec M.F."/>
            <person name="Gruber M.A.M."/>
            <person name="Quinn O."/>
            <person name="Lovegrove M."/>
            <person name="Duncan E.J."/>
            <person name="Remnant E.J."/>
            <person name="Van Eeckhoven J."/>
            <person name="Graham B."/>
            <person name="Knapp R.A."/>
            <person name="Langford K.W."/>
            <person name="Kronenberg Z."/>
            <person name="Press M.O."/>
            <person name="Eacker S.M."/>
            <person name="Wilson-Rankin E.E."/>
            <person name="Purcell J."/>
            <person name="Lester P.J."/>
            <person name="Dearden P.K."/>
        </authorList>
    </citation>
    <scope>NUCLEOTIDE SEQUENCE</scope>
    <source>
        <strain evidence="2">Marl-1</strain>
    </source>
</reference>
<comment type="caution">
    <text evidence="2">The sequence shown here is derived from an EMBL/GenBank/DDBJ whole genome shotgun (WGS) entry which is preliminary data.</text>
</comment>
<accession>A0A834N127</accession>
<dbReference type="EMBL" id="JACSEA010000009">
    <property type="protein sequence ID" value="KAF7392775.1"/>
    <property type="molecule type" value="Genomic_DNA"/>
</dbReference>
<feature type="compositionally biased region" description="Basic and acidic residues" evidence="1">
    <location>
        <begin position="42"/>
        <end position="53"/>
    </location>
</feature>
<feature type="compositionally biased region" description="Basic residues" evidence="1">
    <location>
        <begin position="130"/>
        <end position="140"/>
    </location>
</feature>
<sequence>MFEAPYVTNPNENGTKKKKKKKKKRRGEKEKKIHGESQLARSFERNDRIRSRNGEGPLPRSNKFEGREGKDLSNGMTFPPGSDSVRRGIERERKTGKRKRTKKRTRRSTRRRTRRRRRRDIVRVSYPSTLRKRSCSRFRP</sequence>
<evidence type="ECO:0000256" key="1">
    <source>
        <dbReference type="SAM" id="MobiDB-lite"/>
    </source>
</evidence>
<gene>
    <name evidence="2" type="ORF">HZH66_008608</name>
</gene>
<evidence type="ECO:0000313" key="3">
    <source>
        <dbReference type="Proteomes" id="UP000614350"/>
    </source>
</evidence>
<organism evidence="2 3">
    <name type="scientific">Vespula vulgaris</name>
    <name type="common">Yellow jacket</name>
    <name type="synonym">Wasp</name>
    <dbReference type="NCBI Taxonomy" id="7454"/>
    <lineage>
        <taxon>Eukaryota</taxon>
        <taxon>Metazoa</taxon>
        <taxon>Ecdysozoa</taxon>
        <taxon>Arthropoda</taxon>
        <taxon>Hexapoda</taxon>
        <taxon>Insecta</taxon>
        <taxon>Pterygota</taxon>
        <taxon>Neoptera</taxon>
        <taxon>Endopterygota</taxon>
        <taxon>Hymenoptera</taxon>
        <taxon>Apocrita</taxon>
        <taxon>Aculeata</taxon>
        <taxon>Vespoidea</taxon>
        <taxon>Vespidae</taxon>
        <taxon>Vespinae</taxon>
        <taxon>Vespula</taxon>
    </lineage>
</organism>
<dbReference type="Proteomes" id="UP000614350">
    <property type="component" value="Unassembled WGS sequence"/>
</dbReference>
<feature type="region of interest" description="Disordered" evidence="1">
    <location>
        <begin position="1"/>
        <end position="140"/>
    </location>
</feature>
<protein>
    <submittedName>
        <fullName evidence="2">Uncharacterized protein</fullName>
    </submittedName>
</protein>
<feature type="compositionally biased region" description="Basic residues" evidence="1">
    <location>
        <begin position="94"/>
        <end position="120"/>
    </location>
</feature>
<feature type="compositionally biased region" description="Basic residues" evidence="1">
    <location>
        <begin position="16"/>
        <end position="26"/>
    </location>
</feature>
<keyword evidence="3" id="KW-1185">Reference proteome</keyword>